<dbReference type="PANTHER" id="PTHR14795">
    <property type="entry name" value="HELICASE RELATED"/>
    <property type="match status" value="1"/>
</dbReference>
<dbReference type="OrthoDB" id="27234at2759"/>
<dbReference type="SUPFAM" id="SSF56300">
    <property type="entry name" value="Metallo-dependent phosphatases"/>
    <property type="match status" value="1"/>
</dbReference>
<dbReference type="Pfam" id="PF00149">
    <property type="entry name" value="Metallophos"/>
    <property type="match status" value="1"/>
</dbReference>
<dbReference type="InterPro" id="IPR004843">
    <property type="entry name" value="Calcineurin-like_PHP"/>
</dbReference>
<feature type="signal peptide" evidence="1">
    <location>
        <begin position="1"/>
        <end position="29"/>
    </location>
</feature>
<comment type="caution">
    <text evidence="3">The sequence shown here is derived from an EMBL/GenBank/DDBJ whole genome shotgun (WGS) entry which is preliminary data.</text>
</comment>
<evidence type="ECO:0000313" key="3">
    <source>
        <dbReference type="EMBL" id="VDI48453.1"/>
    </source>
</evidence>
<dbReference type="Gene3D" id="3.60.21.10">
    <property type="match status" value="1"/>
</dbReference>
<feature type="chain" id="PRO_5032417330" description="Calcineurin-like phosphoesterase domain-containing protein" evidence="1">
    <location>
        <begin position="30"/>
        <end position="158"/>
    </location>
</feature>
<dbReference type="AlphaFoldDB" id="A0A8B6FDT9"/>
<proteinExistence type="predicted"/>
<organism evidence="3 4">
    <name type="scientific">Mytilus galloprovincialis</name>
    <name type="common">Mediterranean mussel</name>
    <dbReference type="NCBI Taxonomy" id="29158"/>
    <lineage>
        <taxon>Eukaryota</taxon>
        <taxon>Metazoa</taxon>
        <taxon>Spiralia</taxon>
        <taxon>Lophotrochozoa</taxon>
        <taxon>Mollusca</taxon>
        <taxon>Bivalvia</taxon>
        <taxon>Autobranchia</taxon>
        <taxon>Pteriomorphia</taxon>
        <taxon>Mytilida</taxon>
        <taxon>Mytiloidea</taxon>
        <taxon>Mytilidae</taxon>
        <taxon>Mytilinae</taxon>
        <taxon>Mytilus</taxon>
    </lineage>
</organism>
<feature type="domain" description="Calcineurin-like phosphoesterase" evidence="2">
    <location>
        <begin position="50"/>
        <end position="145"/>
    </location>
</feature>
<dbReference type="EMBL" id="UYJE01006739">
    <property type="protein sequence ID" value="VDI48453.1"/>
    <property type="molecule type" value="Genomic_DNA"/>
</dbReference>
<dbReference type="PANTHER" id="PTHR14795:SF0">
    <property type="entry name" value="TRANSMEMBRANE PROTEIN 62"/>
    <property type="match status" value="1"/>
</dbReference>
<evidence type="ECO:0000259" key="2">
    <source>
        <dbReference type="Pfam" id="PF00149"/>
    </source>
</evidence>
<name>A0A8B6FDT9_MYTGA</name>
<protein>
    <recommendedName>
        <fullName evidence="2">Calcineurin-like phosphoesterase domain-containing protein</fullName>
    </recommendedName>
</protein>
<keyword evidence="1" id="KW-0732">Signal</keyword>
<evidence type="ECO:0000256" key="1">
    <source>
        <dbReference type="SAM" id="SignalP"/>
    </source>
</evidence>
<gene>
    <name evidence="3" type="ORF">MGAL_10B040100</name>
</gene>
<dbReference type="InterPro" id="IPR029052">
    <property type="entry name" value="Metallo-depent_PP-like"/>
</dbReference>
<keyword evidence="4" id="KW-1185">Reference proteome</keyword>
<evidence type="ECO:0000313" key="4">
    <source>
        <dbReference type="Proteomes" id="UP000596742"/>
    </source>
</evidence>
<reference evidence="3" key="1">
    <citation type="submission" date="2018-11" db="EMBL/GenBank/DDBJ databases">
        <authorList>
            <person name="Alioto T."/>
            <person name="Alioto T."/>
        </authorList>
    </citation>
    <scope>NUCLEOTIDE SEQUENCE</scope>
</reference>
<sequence>MQPKQKMLSFLIKSTIFLWYSVAITSSEGHESEQRLQLTDPTSELTNLFWFVQVTDIHISKFSAFSRAPDLKKFCLTHITNIQPDFVIVSGDLTDAKYADKRGSKQFIEEWKLYQRTVNDCKQAYDTTWYDIKGNHDAFDVPGDFDKRNLFRYVCIAV</sequence>
<accession>A0A8B6FDT9</accession>
<dbReference type="Proteomes" id="UP000596742">
    <property type="component" value="Unassembled WGS sequence"/>
</dbReference>
<dbReference type="GO" id="GO:0016787">
    <property type="term" value="F:hydrolase activity"/>
    <property type="evidence" value="ECO:0007669"/>
    <property type="project" value="InterPro"/>
</dbReference>